<keyword evidence="2" id="KW-1185">Reference proteome</keyword>
<feature type="non-terminal residue" evidence="1">
    <location>
        <position position="1"/>
    </location>
</feature>
<organism evidence="1 2">
    <name type="scientific">Mycena albidolilacea</name>
    <dbReference type="NCBI Taxonomy" id="1033008"/>
    <lineage>
        <taxon>Eukaryota</taxon>
        <taxon>Fungi</taxon>
        <taxon>Dikarya</taxon>
        <taxon>Basidiomycota</taxon>
        <taxon>Agaricomycotina</taxon>
        <taxon>Agaricomycetes</taxon>
        <taxon>Agaricomycetidae</taxon>
        <taxon>Agaricales</taxon>
        <taxon>Marasmiineae</taxon>
        <taxon>Mycenaceae</taxon>
        <taxon>Mycena</taxon>
    </lineage>
</organism>
<accession>A0AAD7AIK4</accession>
<gene>
    <name evidence="1" type="ORF">DFH08DRAFT_686133</name>
</gene>
<dbReference type="Proteomes" id="UP001218218">
    <property type="component" value="Unassembled WGS sequence"/>
</dbReference>
<sequence length="243" mass="27335">FPRTHNSCFSSSVLAAAELITHLEFYIDLMNIIEFSKSSPALTNVENNLWSALWDPPTLVELVVVIFYYQAIGHPCVWWTENTNALDLGPLHAEVCDHLHVLINDPLLLTATDASHVTGSLDEQSWEDLAAMKAALELLPTLQHVHEILIPFLQGALTTWVRFSAEFAPGGLIDEATATKRQLAWMPSTNNANESMLGSYHVHIQNKPSMTLHQYNAEAMYRQNDTQVSIDVVFEVPDYQYIM</sequence>
<protein>
    <submittedName>
        <fullName evidence="1">Uncharacterized protein</fullName>
    </submittedName>
</protein>
<evidence type="ECO:0000313" key="2">
    <source>
        <dbReference type="Proteomes" id="UP001218218"/>
    </source>
</evidence>
<comment type="caution">
    <text evidence="1">The sequence shown here is derived from an EMBL/GenBank/DDBJ whole genome shotgun (WGS) entry which is preliminary data.</text>
</comment>
<name>A0AAD7AIK4_9AGAR</name>
<dbReference type="AlphaFoldDB" id="A0AAD7AIK4"/>
<evidence type="ECO:0000313" key="1">
    <source>
        <dbReference type="EMBL" id="KAJ7359648.1"/>
    </source>
</evidence>
<reference evidence="1" key="1">
    <citation type="submission" date="2023-03" db="EMBL/GenBank/DDBJ databases">
        <title>Massive genome expansion in bonnet fungi (Mycena s.s.) driven by repeated elements and novel gene families across ecological guilds.</title>
        <authorList>
            <consortium name="Lawrence Berkeley National Laboratory"/>
            <person name="Harder C.B."/>
            <person name="Miyauchi S."/>
            <person name="Viragh M."/>
            <person name="Kuo A."/>
            <person name="Thoen E."/>
            <person name="Andreopoulos B."/>
            <person name="Lu D."/>
            <person name="Skrede I."/>
            <person name="Drula E."/>
            <person name="Henrissat B."/>
            <person name="Morin E."/>
            <person name="Kohler A."/>
            <person name="Barry K."/>
            <person name="LaButti K."/>
            <person name="Morin E."/>
            <person name="Salamov A."/>
            <person name="Lipzen A."/>
            <person name="Mereny Z."/>
            <person name="Hegedus B."/>
            <person name="Baldrian P."/>
            <person name="Stursova M."/>
            <person name="Weitz H."/>
            <person name="Taylor A."/>
            <person name="Grigoriev I.V."/>
            <person name="Nagy L.G."/>
            <person name="Martin F."/>
            <person name="Kauserud H."/>
        </authorList>
    </citation>
    <scope>NUCLEOTIDE SEQUENCE</scope>
    <source>
        <strain evidence="1">CBHHK002</strain>
    </source>
</reference>
<proteinExistence type="predicted"/>
<dbReference type="EMBL" id="JARIHO010000006">
    <property type="protein sequence ID" value="KAJ7359648.1"/>
    <property type="molecule type" value="Genomic_DNA"/>
</dbReference>